<dbReference type="OrthoDB" id="3269001at2759"/>
<protein>
    <recommendedName>
        <fullName evidence="4">Transposase family Tnp2 protein</fullName>
    </recommendedName>
</protein>
<gene>
    <name evidence="2" type="ORF">D9758_017912</name>
</gene>
<dbReference type="Proteomes" id="UP000559256">
    <property type="component" value="Unassembled WGS sequence"/>
</dbReference>
<dbReference type="EMBL" id="JAACJM010000289">
    <property type="protein sequence ID" value="KAF5333755.1"/>
    <property type="molecule type" value="Genomic_DNA"/>
</dbReference>
<evidence type="ECO:0008006" key="4">
    <source>
        <dbReference type="Google" id="ProtNLM"/>
    </source>
</evidence>
<feature type="region of interest" description="Disordered" evidence="1">
    <location>
        <begin position="47"/>
        <end position="101"/>
    </location>
</feature>
<comment type="caution">
    <text evidence="2">The sequence shown here is derived from an EMBL/GenBank/DDBJ whole genome shotgun (WGS) entry which is preliminary data.</text>
</comment>
<feature type="compositionally biased region" description="Polar residues" evidence="1">
    <location>
        <begin position="57"/>
        <end position="67"/>
    </location>
</feature>
<evidence type="ECO:0000256" key="1">
    <source>
        <dbReference type="SAM" id="MobiDB-lite"/>
    </source>
</evidence>
<evidence type="ECO:0000313" key="2">
    <source>
        <dbReference type="EMBL" id="KAF5333755.1"/>
    </source>
</evidence>
<reference evidence="2 3" key="1">
    <citation type="journal article" date="2020" name="ISME J.">
        <title>Uncovering the hidden diversity of litter-decomposition mechanisms in mushroom-forming fungi.</title>
        <authorList>
            <person name="Floudas D."/>
            <person name="Bentzer J."/>
            <person name="Ahren D."/>
            <person name="Johansson T."/>
            <person name="Persson P."/>
            <person name="Tunlid A."/>
        </authorList>
    </citation>
    <scope>NUCLEOTIDE SEQUENCE [LARGE SCALE GENOMIC DNA]</scope>
    <source>
        <strain evidence="2 3">CBS 291.85</strain>
    </source>
</reference>
<evidence type="ECO:0000313" key="3">
    <source>
        <dbReference type="Proteomes" id="UP000559256"/>
    </source>
</evidence>
<name>A0A8H5C253_9AGAR</name>
<organism evidence="2 3">
    <name type="scientific">Tetrapyrgos nigripes</name>
    <dbReference type="NCBI Taxonomy" id="182062"/>
    <lineage>
        <taxon>Eukaryota</taxon>
        <taxon>Fungi</taxon>
        <taxon>Dikarya</taxon>
        <taxon>Basidiomycota</taxon>
        <taxon>Agaricomycotina</taxon>
        <taxon>Agaricomycetes</taxon>
        <taxon>Agaricomycetidae</taxon>
        <taxon>Agaricales</taxon>
        <taxon>Marasmiineae</taxon>
        <taxon>Marasmiaceae</taxon>
        <taxon>Tetrapyrgos</taxon>
    </lineage>
</organism>
<accession>A0A8H5C253</accession>
<proteinExistence type="predicted"/>
<keyword evidence="3" id="KW-1185">Reference proteome</keyword>
<sequence>MKHYRHPGNSTLEASGPQRHAYCDMSHRVSFLTMEQANRDHFAKLFARKRPKRARTPSPTAEECSNTSHERTKRPRPTSGPDLPSKLTSPGLRISSPSPSTAEALVTATGFSCHSRSDSGQIDEDRAIQVAHRTILNRDGELSATLLNASELEVFSEEVAAFALQQALRPDHDEQGSIASALKRGPDRYRHLFGTERDRHAASVDAFAKLTRQKEALSQLQAQLNAIMEVSSPEDVIQRVLLEVEGGIISLSKDLKGVRQSDVTEVLLTEIKAGVESLRTCWKDWRSRHPDKTAIRIDNERHFIDPNRRRQTPTLLAYCIALVGRVFEGGSERCTSFLLKMIKIFGRSLVALNPAGETTEQKNAIDEIPETLHALENRLNLGISTVPYAVCKGCKYTYEPTYSAGSSKPTYDEYCSNITVHGLCAEPLLHDDGRPRETFHYYSFLDWFGKFLSLPGIEELGDAFCQHISDHPQNPLVKHDSRDGNFVRHFRANDDGLFVADRGKEGRWFFKLYGDSFNVEGNRIRGAVTSTGVLGLVCLNLPLSMAQDPAYVYIPGLIQGPSEPETKEAAHSYYLNLLMRDLDVAYTRGLAPQYSSRNGLRGVPYERVHRVAKVNAIMDLKAARPHAGFLDATSHHFCYLCDCWHTAHLGRVDFENWHPIDDRLRQKGAALWRKAITLSDRARIEDIYGTRHSAFWTLKYWKPLEQLVPEPMYTFLLRILQNFFREALGLDEPETKGQKIPTTFQAYYYNFAPPPHPTDTTSTGDKPELDISDRLRWFLTLKGSKNDEERVLSLMQWPHLSGNLKKCREDRMVWMKKDILNDKTAFSQLSDVHIALSRPAPTSKPEMTALRRKLMGNKWIVLLYVCNNVMAFPSKTLELQSMIEGKDIVKREMANTLLKWRMNCVQEKGRFQWPFFTAKDGKSPYMAEEGNSLRGHTHETRHHNLSADDRQALLRFLSHTMNHHSAFGIGDIHRKLQQPVQRPLERGFDALYDKLYKETWTSLAYVCVDLNRLPAGVSEIEKEDLVKQLIDWRRSQPTDALKWTQINSVAVLKRLHHIITETVTPSWVRKPPRNSGLAKAGTLKADHWRTLFSIHLPLALLSMWGKHSPIMTGDAEEMSSVLETALLLSCALLAMTKDTLTPESRESFRNLYRQHILGLRENFPGFFMPTHHLAFHIYDFMDSFSTVRNWWSFFFERLIGRLQGLPTNHIIGQFEKSILYGFHSGASFRQWLLRKDCAPLLKYCLNMLDKVEGAVEDNDEDNDSVLTSENHSWNPSNTKHKRLEDWLLKSPLHPELSAALSHKPKLLEKIRCYSRTTAPQGFYTIPGARGIGNSYVCFKDGSTWSAGQVQHIFDYGDDILQIAIKRCLPYSPQGSPDDYFSSFWSRGFEARMVSSGLENKLEILHKDVILAGARIYRVAPACHRRVIRFSRAPAQARRRSSVSSHVELV</sequence>